<organism evidence="5 6">
    <name type="scientific">[Clostridium] fimetarium</name>
    <dbReference type="NCBI Taxonomy" id="99656"/>
    <lineage>
        <taxon>Bacteria</taxon>
        <taxon>Bacillati</taxon>
        <taxon>Bacillota</taxon>
        <taxon>Clostridia</taxon>
        <taxon>Lachnospirales</taxon>
        <taxon>Lachnospiraceae</taxon>
    </lineage>
</organism>
<dbReference type="STRING" id="99656.SAMN05421659_11395"/>
<evidence type="ECO:0000259" key="4">
    <source>
        <dbReference type="Pfam" id="PF22725"/>
    </source>
</evidence>
<gene>
    <name evidence="5" type="ORF">SAMN05421659_11395</name>
</gene>
<keyword evidence="2" id="KW-0560">Oxidoreductase</keyword>
<reference evidence="5 6" key="1">
    <citation type="submission" date="2016-10" db="EMBL/GenBank/DDBJ databases">
        <authorList>
            <person name="de Groot N.N."/>
        </authorList>
    </citation>
    <scope>NUCLEOTIDE SEQUENCE [LARGE SCALE GENOMIC DNA]</scope>
    <source>
        <strain evidence="5 6">DSM 9179</strain>
    </source>
</reference>
<dbReference type="OrthoDB" id="9783105at2"/>
<dbReference type="Pfam" id="PF22725">
    <property type="entry name" value="GFO_IDH_MocA_C3"/>
    <property type="match status" value="1"/>
</dbReference>
<dbReference type="PANTHER" id="PTHR42840:SF3">
    <property type="entry name" value="BINDING ROSSMANN FOLD OXIDOREDUCTASE, PUTATIVE (AFU_ORTHOLOGUE AFUA_2G10240)-RELATED"/>
    <property type="match status" value="1"/>
</dbReference>
<dbReference type="RefSeq" id="WP_092455764.1">
    <property type="nucleotide sequence ID" value="NZ_FOJI01000013.1"/>
</dbReference>
<evidence type="ECO:0000313" key="5">
    <source>
        <dbReference type="EMBL" id="SEW37945.1"/>
    </source>
</evidence>
<dbReference type="InterPro" id="IPR055170">
    <property type="entry name" value="GFO_IDH_MocA-like_dom"/>
</dbReference>
<dbReference type="GO" id="GO:0000166">
    <property type="term" value="F:nucleotide binding"/>
    <property type="evidence" value="ECO:0007669"/>
    <property type="project" value="InterPro"/>
</dbReference>
<name>A0A1I0RBH0_9FIRM</name>
<dbReference type="PANTHER" id="PTHR42840">
    <property type="entry name" value="NAD(P)-BINDING ROSSMANN-FOLD SUPERFAMILY PROTEIN-RELATED"/>
    <property type="match status" value="1"/>
</dbReference>
<feature type="domain" description="Gfo/Idh/MocA-like oxidoreductase N-terminal" evidence="3">
    <location>
        <begin position="6"/>
        <end position="124"/>
    </location>
</feature>
<feature type="domain" description="GFO/IDH/MocA-like oxidoreductase" evidence="4">
    <location>
        <begin position="132"/>
        <end position="252"/>
    </location>
</feature>
<proteinExistence type="inferred from homology"/>
<comment type="similarity">
    <text evidence="1">Belongs to the Gfo/Idh/MocA family.</text>
</comment>
<dbReference type="Gene3D" id="3.40.50.720">
    <property type="entry name" value="NAD(P)-binding Rossmann-like Domain"/>
    <property type="match status" value="1"/>
</dbReference>
<keyword evidence="6" id="KW-1185">Reference proteome</keyword>
<evidence type="ECO:0000259" key="3">
    <source>
        <dbReference type="Pfam" id="PF01408"/>
    </source>
</evidence>
<evidence type="ECO:0000256" key="2">
    <source>
        <dbReference type="ARBA" id="ARBA00023002"/>
    </source>
</evidence>
<evidence type="ECO:0000313" key="6">
    <source>
        <dbReference type="Proteomes" id="UP000199701"/>
    </source>
</evidence>
<dbReference type="Proteomes" id="UP000199701">
    <property type="component" value="Unassembled WGS sequence"/>
</dbReference>
<sequence length="318" mass="35398">MKNIVWGMIGCGDVTEVKNGPGLYLAKNSILKAVTNRTIAKANDWVARHQHGMVYQDVDAILNDPEIDIVYIATTPDMHVEYAVKCAQAGKNCLIEKPLALSYEEGLKIKEAFDAAGKKAYVAFYRRSLNRFNKIAELMKDGAIGTIEAVNVVRFVKAVEDAEAWRMNPEVSGGNIFSETDIHALDYICSLMGEVEEFNVIKNIFNKSNPVFDSLCMNIQFQNGVVGSGQWLYNCNTELDRIEIIGDKGIIRFDFFHNNSPIYVITQTGQSEYVIEDSQFVGLNMEQAIVDELNGIGKFSADVSTAIKTLKITAEILK</sequence>
<protein>
    <submittedName>
        <fullName evidence="5">Predicted dehydrogenase</fullName>
    </submittedName>
</protein>
<dbReference type="SUPFAM" id="SSF55347">
    <property type="entry name" value="Glyceraldehyde-3-phosphate dehydrogenase-like, C-terminal domain"/>
    <property type="match status" value="1"/>
</dbReference>
<dbReference type="InterPro" id="IPR000683">
    <property type="entry name" value="Gfo/Idh/MocA-like_OxRdtase_N"/>
</dbReference>
<dbReference type="AlphaFoldDB" id="A0A1I0RBH0"/>
<accession>A0A1I0RBH0</accession>
<dbReference type="Gene3D" id="3.30.360.10">
    <property type="entry name" value="Dihydrodipicolinate Reductase, domain 2"/>
    <property type="match status" value="1"/>
</dbReference>
<dbReference type="InterPro" id="IPR036291">
    <property type="entry name" value="NAD(P)-bd_dom_sf"/>
</dbReference>
<dbReference type="EMBL" id="FOJI01000013">
    <property type="protein sequence ID" value="SEW37945.1"/>
    <property type="molecule type" value="Genomic_DNA"/>
</dbReference>
<dbReference type="SUPFAM" id="SSF51735">
    <property type="entry name" value="NAD(P)-binding Rossmann-fold domains"/>
    <property type="match status" value="1"/>
</dbReference>
<dbReference type="Pfam" id="PF01408">
    <property type="entry name" value="GFO_IDH_MocA"/>
    <property type="match status" value="1"/>
</dbReference>
<dbReference type="GO" id="GO:0016491">
    <property type="term" value="F:oxidoreductase activity"/>
    <property type="evidence" value="ECO:0007669"/>
    <property type="project" value="UniProtKB-KW"/>
</dbReference>
<evidence type="ECO:0000256" key="1">
    <source>
        <dbReference type="ARBA" id="ARBA00010928"/>
    </source>
</evidence>